<feature type="transmembrane region" description="Helical" evidence="3">
    <location>
        <begin position="44"/>
        <end position="62"/>
    </location>
</feature>
<evidence type="ECO:0000256" key="3">
    <source>
        <dbReference type="SAM" id="Phobius"/>
    </source>
</evidence>
<reference evidence="6" key="1">
    <citation type="submission" date="2020-10" db="EMBL/GenBank/DDBJ databases">
        <authorList>
            <person name="Gilroy R."/>
        </authorList>
    </citation>
    <scope>NUCLEOTIDE SEQUENCE</scope>
    <source>
        <strain evidence="6">CHK197-8231</strain>
    </source>
</reference>
<comment type="similarity">
    <text evidence="1">Belongs to the LytR/CpsA/Psr (LCP) family.</text>
</comment>
<dbReference type="Pfam" id="PF03793">
    <property type="entry name" value="PASTA"/>
    <property type="match status" value="1"/>
</dbReference>
<dbReference type="Gene3D" id="3.40.190.10">
    <property type="entry name" value="Periplasmic binding protein-like II"/>
    <property type="match status" value="1"/>
</dbReference>
<feature type="region of interest" description="Disordered" evidence="2">
    <location>
        <begin position="599"/>
        <end position="657"/>
    </location>
</feature>
<name>A0A9D1HWZ4_9BACT</name>
<dbReference type="AlphaFoldDB" id="A0A9D1HWZ4"/>
<evidence type="ECO:0000313" key="6">
    <source>
        <dbReference type="EMBL" id="HIU23178.1"/>
    </source>
</evidence>
<dbReference type="PANTHER" id="PTHR33392:SF6">
    <property type="entry name" value="POLYISOPRENYL-TEICHOIC ACID--PEPTIDOGLYCAN TEICHOIC ACID TRANSFERASE TAGU"/>
    <property type="match status" value="1"/>
</dbReference>
<dbReference type="InterPro" id="IPR005543">
    <property type="entry name" value="PASTA_dom"/>
</dbReference>
<dbReference type="Gene3D" id="3.30.10.20">
    <property type="match status" value="1"/>
</dbReference>
<reference evidence="6" key="2">
    <citation type="journal article" date="2021" name="PeerJ">
        <title>Extensive microbial diversity within the chicken gut microbiome revealed by metagenomics and culture.</title>
        <authorList>
            <person name="Gilroy R."/>
            <person name="Ravi A."/>
            <person name="Getino M."/>
            <person name="Pursley I."/>
            <person name="Horton D.L."/>
            <person name="Alikhan N.F."/>
            <person name="Baker D."/>
            <person name="Gharbi K."/>
            <person name="Hall N."/>
            <person name="Watson M."/>
            <person name="Adriaenssens E.M."/>
            <person name="Foster-Nyarko E."/>
            <person name="Jarju S."/>
            <person name="Secka A."/>
            <person name="Antonio M."/>
            <person name="Oren A."/>
            <person name="Chaudhuri R.R."/>
            <person name="La Ragione R."/>
            <person name="Hildebrand F."/>
            <person name="Pallen M.J."/>
        </authorList>
    </citation>
    <scope>NUCLEOTIDE SEQUENCE</scope>
    <source>
        <strain evidence="6">CHK197-8231</strain>
    </source>
</reference>
<evidence type="ECO:0000313" key="7">
    <source>
        <dbReference type="Proteomes" id="UP000824087"/>
    </source>
</evidence>
<protein>
    <submittedName>
        <fullName evidence="6">LCP family protein</fullName>
    </submittedName>
</protein>
<evidence type="ECO:0000259" key="5">
    <source>
        <dbReference type="Pfam" id="PF03816"/>
    </source>
</evidence>
<dbReference type="PANTHER" id="PTHR33392">
    <property type="entry name" value="POLYISOPRENYL-TEICHOIC ACID--PEPTIDOGLYCAN TEICHOIC ACID TRANSFERASE TAGU"/>
    <property type="match status" value="1"/>
</dbReference>
<gene>
    <name evidence="6" type="ORF">IAD49_06310</name>
</gene>
<sequence length="657" mass="73525">MKELKKAKGWLIIMMLLFLIVTGASVYFIYAISLLNGIENTLRFIVSVVVVMIWLLTLRSYIRSLKKRKISKYIPRIILSIIYVVILIVIGGFIIKTYSKVDNLTSSHDLYSTSIVTLKSNKVDSIKDMNNKKIGRITDETSVEGYTIPEEIIDKNNLKNKIEDYDTYTDLLDALLNEKIDYVFLPTDYVAMFSSIETYAEIGNTTKIIYTQTKEVKAEKKAGSNLKEPFTILLMGVDSEQEDVRTASYNGDSLMLITFNPKTLSSTILSIPRDTYVPIACMKNQRKNKITHAAWQGESCMINTIQNFTGITIDYYVKINFKGVVKLVDSLGGIEVDVPLGFCEQDSDRNFGNLQCVEAGHQVLNGEQALAWARHRKSAGFDDFVRGQNQQLVVKGILNQLKNVRSLDTVYELMDTLGNNMQTNMTTNEILSLYNIGKDVIIKAADTPMEELLSMQRLYISGSDAYIYDYDPRSGQGTRMNLYNFVPYEESLQAVIDAMKVNLGLKEPKMIKEFSFDINEPYEETIIGKMNKGTTGINLLPDFSGDTEAIVRSWGSRYGFTVAVKQVASSRAKGTVISQSIPAKTDMEYVKSITINVSNGAGATRPKDDDEDKKETPKPTQTPDDGEDDVVKPTPTPTPDPTPPSEPTLPPEIDPSA</sequence>
<evidence type="ECO:0000256" key="1">
    <source>
        <dbReference type="ARBA" id="ARBA00006068"/>
    </source>
</evidence>
<feature type="transmembrane region" description="Helical" evidence="3">
    <location>
        <begin position="12"/>
        <end position="32"/>
    </location>
</feature>
<dbReference type="CDD" id="cd06577">
    <property type="entry name" value="PASTA_pknB"/>
    <property type="match status" value="1"/>
</dbReference>
<organism evidence="6 7">
    <name type="scientific">Candidatus Fimihabitans intestinipullorum</name>
    <dbReference type="NCBI Taxonomy" id="2840820"/>
    <lineage>
        <taxon>Bacteria</taxon>
        <taxon>Bacillati</taxon>
        <taxon>Mycoplasmatota</taxon>
        <taxon>Mycoplasmatota incertae sedis</taxon>
        <taxon>Candidatus Fimihabitans</taxon>
    </lineage>
</organism>
<keyword evidence="3" id="KW-0812">Transmembrane</keyword>
<dbReference type="Gene3D" id="3.40.630.190">
    <property type="entry name" value="LCP protein"/>
    <property type="match status" value="1"/>
</dbReference>
<keyword evidence="3" id="KW-0472">Membrane</keyword>
<dbReference type="InterPro" id="IPR004474">
    <property type="entry name" value="LytR_CpsA_psr"/>
</dbReference>
<evidence type="ECO:0000256" key="2">
    <source>
        <dbReference type="SAM" id="MobiDB-lite"/>
    </source>
</evidence>
<dbReference type="EMBL" id="DVML01000036">
    <property type="protein sequence ID" value="HIU23178.1"/>
    <property type="molecule type" value="Genomic_DNA"/>
</dbReference>
<comment type="caution">
    <text evidence="6">The sequence shown here is derived from an EMBL/GenBank/DDBJ whole genome shotgun (WGS) entry which is preliminary data.</text>
</comment>
<dbReference type="SUPFAM" id="SSF53850">
    <property type="entry name" value="Periplasmic binding protein-like II"/>
    <property type="match status" value="1"/>
</dbReference>
<dbReference type="NCBIfam" id="TIGR00350">
    <property type="entry name" value="lytR_cpsA_psr"/>
    <property type="match status" value="1"/>
</dbReference>
<accession>A0A9D1HWZ4</accession>
<dbReference type="Pfam" id="PF03816">
    <property type="entry name" value="LytR_cpsA_psr"/>
    <property type="match status" value="1"/>
</dbReference>
<proteinExistence type="inferred from homology"/>
<feature type="compositionally biased region" description="Pro residues" evidence="2">
    <location>
        <begin position="634"/>
        <end position="657"/>
    </location>
</feature>
<feature type="transmembrane region" description="Helical" evidence="3">
    <location>
        <begin position="74"/>
        <end position="95"/>
    </location>
</feature>
<feature type="compositionally biased region" description="Basic and acidic residues" evidence="2">
    <location>
        <begin position="605"/>
        <end position="617"/>
    </location>
</feature>
<feature type="domain" description="Cell envelope-related transcriptional attenuator" evidence="5">
    <location>
        <begin position="251"/>
        <end position="402"/>
    </location>
</feature>
<dbReference type="InterPro" id="IPR050922">
    <property type="entry name" value="LytR/CpsA/Psr_CW_biosynth"/>
</dbReference>
<evidence type="ECO:0000259" key="4">
    <source>
        <dbReference type="Pfam" id="PF03793"/>
    </source>
</evidence>
<dbReference type="Proteomes" id="UP000824087">
    <property type="component" value="Unassembled WGS sequence"/>
</dbReference>
<keyword evidence="3" id="KW-1133">Transmembrane helix</keyword>
<feature type="domain" description="PASTA" evidence="4">
    <location>
        <begin position="540"/>
        <end position="599"/>
    </location>
</feature>